<dbReference type="InterPro" id="IPR000719">
    <property type="entry name" value="Prot_kinase_dom"/>
</dbReference>
<dbReference type="GO" id="GO:0004672">
    <property type="term" value="F:protein kinase activity"/>
    <property type="evidence" value="ECO:0007669"/>
    <property type="project" value="InterPro"/>
</dbReference>
<dbReference type="GO" id="GO:0005524">
    <property type="term" value="F:ATP binding"/>
    <property type="evidence" value="ECO:0007669"/>
    <property type="project" value="InterPro"/>
</dbReference>
<dbReference type="InterPro" id="IPR050167">
    <property type="entry name" value="Ser_Thr_protein_kinase"/>
</dbReference>
<dbReference type="SUPFAM" id="SSF56112">
    <property type="entry name" value="Protein kinase-like (PK-like)"/>
    <property type="match status" value="1"/>
</dbReference>
<reference evidence="2 3" key="1">
    <citation type="submission" date="2018-08" db="EMBL/GenBank/DDBJ databases">
        <title>Genome and evolution of the arbuscular mycorrhizal fungus Diversispora epigaea (formerly Glomus versiforme) and its bacterial endosymbionts.</title>
        <authorList>
            <person name="Sun X."/>
            <person name="Fei Z."/>
            <person name="Harrison M."/>
        </authorList>
    </citation>
    <scope>NUCLEOTIDE SEQUENCE [LARGE SCALE GENOMIC DNA]</scope>
    <source>
        <strain evidence="2 3">IT104</strain>
    </source>
</reference>
<organism evidence="2 3">
    <name type="scientific">Diversispora epigaea</name>
    <dbReference type="NCBI Taxonomy" id="1348612"/>
    <lineage>
        <taxon>Eukaryota</taxon>
        <taxon>Fungi</taxon>
        <taxon>Fungi incertae sedis</taxon>
        <taxon>Mucoromycota</taxon>
        <taxon>Glomeromycotina</taxon>
        <taxon>Glomeromycetes</taxon>
        <taxon>Diversisporales</taxon>
        <taxon>Diversisporaceae</taxon>
        <taxon>Diversispora</taxon>
    </lineage>
</organism>
<dbReference type="STRING" id="1348612.A0A397I6W4"/>
<protein>
    <recommendedName>
        <fullName evidence="1">Protein kinase domain-containing protein</fullName>
    </recommendedName>
</protein>
<dbReference type="GO" id="GO:0007165">
    <property type="term" value="P:signal transduction"/>
    <property type="evidence" value="ECO:0007669"/>
    <property type="project" value="TreeGrafter"/>
</dbReference>
<evidence type="ECO:0000313" key="2">
    <source>
        <dbReference type="EMBL" id="RHZ71335.1"/>
    </source>
</evidence>
<gene>
    <name evidence="2" type="ORF">Glove_259g34</name>
</gene>
<proteinExistence type="predicted"/>
<sequence>MYTKEHFIKKFGTWSSWDFNIDKMIHDPGFNLHWIPYDNFYDIEQIDDKDSIYFKYYASQEAKLKNYMTDEQDYEVCDSEDCGKVTLKELKDYKYNILTFIKVIKNIMNAGFYSSCTTRFLGISKNPSTQNYIIVMEPCDTTVQDYLSNWSLDTLWTLKLDLLHEIIQGLNALHENNFVHCDLKGENISMKGIHELYPLDIFIDPVLYELSDNKNNNVYGSIPYIPPEVLRGNEFTEEGDIYSFGGIMYEVATGNQPFVDQAYDTYLMIDICNGVRPKVPDMMLNLIPKCYLDLLYQCWDDDPSKRPTTREVIDTIISWKISNVIEEFIDADDNREKMSRSHEQKLYRSLSKFHPQYYCTSKYIYTLYELQDSLEDIKSGKCADPNLYIYDDIYRRQNMETEQE</sequence>
<feature type="domain" description="Protein kinase" evidence="1">
    <location>
        <begin position="19"/>
        <end position="329"/>
    </location>
</feature>
<dbReference type="PANTHER" id="PTHR23257">
    <property type="entry name" value="SERINE-THREONINE PROTEIN KINASE"/>
    <property type="match status" value="1"/>
</dbReference>
<dbReference type="InterPro" id="IPR011009">
    <property type="entry name" value="Kinase-like_dom_sf"/>
</dbReference>
<dbReference type="EMBL" id="PQFF01000237">
    <property type="protein sequence ID" value="RHZ71335.1"/>
    <property type="molecule type" value="Genomic_DNA"/>
</dbReference>
<comment type="caution">
    <text evidence="2">The sequence shown here is derived from an EMBL/GenBank/DDBJ whole genome shotgun (WGS) entry which is preliminary data.</text>
</comment>
<dbReference type="Pfam" id="PF00069">
    <property type="entry name" value="Pkinase"/>
    <property type="match status" value="1"/>
</dbReference>
<dbReference type="Proteomes" id="UP000266861">
    <property type="component" value="Unassembled WGS sequence"/>
</dbReference>
<accession>A0A397I6W4</accession>
<dbReference type="PANTHER" id="PTHR23257:SF963">
    <property type="entry name" value="AT08303P"/>
    <property type="match status" value="1"/>
</dbReference>
<dbReference type="AlphaFoldDB" id="A0A397I6W4"/>
<evidence type="ECO:0000259" key="1">
    <source>
        <dbReference type="PROSITE" id="PS50011"/>
    </source>
</evidence>
<dbReference type="GO" id="GO:0005737">
    <property type="term" value="C:cytoplasm"/>
    <property type="evidence" value="ECO:0007669"/>
    <property type="project" value="TreeGrafter"/>
</dbReference>
<evidence type="ECO:0000313" key="3">
    <source>
        <dbReference type="Proteomes" id="UP000266861"/>
    </source>
</evidence>
<keyword evidence="3" id="KW-1185">Reference proteome</keyword>
<dbReference type="PROSITE" id="PS50011">
    <property type="entry name" value="PROTEIN_KINASE_DOM"/>
    <property type="match status" value="1"/>
</dbReference>
<dbReference type="Gene3D" id="1.10.510.10">
    <property type="entry name" value="Transferase(Phosphotransferase) domain 1"/>
    <property type="match status" value="1"/>
</dbReference>
<name>A0A397I6W4_9GLOM</name>
<dbReference type="SMART" id="SM00220">
    <property type="entry name" value="S_TKc"/>
    <property type="match status" value="1"/>
</dbReference>
<dbReference type="OrthoDB" id="346907at2759"/>